<feature type="binding site" evidence="7">
    <location>
        <begin position="81"/>
        <end position="83"/>
    </location>
    <ligand>
        <name>5-amino-6-(D-ribitylamino)uracil</name>
        <dbReference type="ChEBI" id="CHEBI:15934"/>
    </ligand>
</feature>
<dbReference type="InterPro" id="IPR002180">
    <property type="entry name" value="LS/RS"/>
</dbReference>
<proteinExistence type="inferred from homology"/>
<reference evidence="8 9" key="1">
    <citation type="journal article" date="2023" name="ISME J.">
        <title>Thermophilic Dehalococcoidia with unusual traits shed light on an unexpected past.</title>
        <authorList>
            <person name="Palmer M."/>
            <person name="Covington J.K."/>
            <person name="Zhou E.M."/>
            <person name="Thomas S.C."/>
            <person name="Habib N."/>
            <person name="Seymour C.O."/>
            <person name="Lai D."/>
            <person name="Johnston J."/>
            <person name="Hashimi A."/>
            <person name="Jiao J.Y."/>
            <person name="Muok A.R."/>
            <person name="Liu L."/>
            <person name="Xian W.D."/>
            <person name="Zhi X.Y."/>
            <person name="Li M.M."/>
            <person name="Silva L.P."/>
            <person name="Bowen B.P."/>
            <person name="Louie K."/>
            <person name="Briegel A."/>
            <person name="Pett-Ridge J."/>
            <person name="Weber P.K."/>
            <person name="Tocheva E.I."/>
            <person name="Woyke T."/>
            <person name="Northen T.R."/>
            <person name="Mayali X."/>
            <person name="Li W.J."/>
            <person name="Hedlund B.P."/>
        </authorList>
    </citation>
    <scope>NUCLEOTIDE SEQUENCE [LARGE SCALE GENOMIC DNA]</scope>
    <source>
        <strain evidence="8 9">YIM 72310</strain>
    </source>
</reference>
<evidence type="ECO:0000256" key="7">
    <source>
        <dbReference type="HAMAP-Rule" id="MF_00178"/>
    </source>
</evidence>
<sequence length="156" mass="16350">MSRVLEGALDGAGLRVCVVVSRWNEFVTRRLLEGAEKVLRERGLADDAVTVAWVPGAFELPTAATWAASSGRFDAVICLGAVIRGETAHFEYVAGGAAEGIRQAAQSTGVPVIFGVLTVDTVEQALSRTGGKDGHKGEEAAQAAIEMANLRKLLTA</sequence>
<dbReference type="Proteomes" id="UP001212803">
    <property type="component" value="Chromosome"/>
</dbReference>
<keyword evidence="5 7" id="KW-0808">Transferase</keyword>
<dbReference type="HAMAP" id="MF_00178">
    <property type="entry name" value="Lumazine_synth"/>
    <property type="match status" value="1"/>
</dbReference>
<dbReference type="Pfam" id="PF00885">
    <property type="entry name" value="DMRL_synthase"/>
    <property type="match status" value="1"/>
</dbReference>
<dbReference type="EC" id="2.5.1.78" evidence="3 7"/>
<dbReference type="GO" id="GO:0000906">
    <property type="term" value="F:6,7-dimethyl-8-ribityllumazine synthase activity"/>
    <property type="evidence" value="ECO:0007669"/>
    <property type="project" value="UniProtKB-EC"/>
</dbReference>
<dbReference type="EMBL" id="CP115149">
    <property type="protein sequence ID" value="WBL36478.1"/>
    <property type="molecule type" value="Genomic_DNA"/>
</dbReference>
<dbReference type="InterPro" id="IPR036467">
    <property type="entry name" value="LS/RS_sf"/>
</dbReference>
<evidence type="ECO:0000256" key="6">
    <source>
        <dbReference type="ARBA" id="ARBA00048785"/>
    </source>
</evidence>
<keyword evidence="9" id="KW-1185">Reference proteome</keyword>
<evidence type="ECO:0000256" key="5">
    <source>
        <dbReference type="ARBA" id="ARBA00022679"/>
    </source>
</evidence>
<accession>A0ABY7M8Y4</accession>
<dbReference type="RefSeq" id="WP_270057001.1">
    <property type="nucleotide sequence ID" value="NZ_CP115149.1"/>
</dbReference>
<evidence type="ECO:0000313" key="8">
    <source>
        <dbReference type="EMBL" id="WBL36478.1"/>
    </source>
</evidence>
<evidence type="ECO:0000256" key="2">
    <source>
        <dbReference type="ARBA" id="ARBA00007424"/>
    </source>
</evidence>
<feature type="binding site" evidence="7">
    <location>
        <begin position="57"/>
        <end position="59"/>
    </location>
    <ligand>
        <name>5-amino-6-(D-ribitylamino)uracil</name>
        <dbReference type="ChEBI" id="CHEBI:15934"/>
    </ligand>
</feature>
<dbReference type="PANTHER" id="PTHR21058">
    <property type="entry name" value="6,7-DIMETHYL-8-RIBITYLLUMAZINE SYNTHASE DMRL SYNTHASE LUMAZINE SYNTHASE"/>
    <property type="match status" value="1"/>
</dbReference>
<feature type="binding site" evidence="7">
    <location>
        <begin position="86"/>
        <end position="87"/>
    </location>
    <ligand>
        <name>(2S)-2-hydroxy-3-oxobutyl phosphate</name>
        <dbReference type="ChEBI" id="CHEBI:58830"/>
    </ligand>
</feature>
<keyword evidence="4 7" id="KW-0686">Riboflavin biosynthesis</keyword>
<protein>
    <recommendedName>
        <fullName evidence="3 7">6,7-dimethyl-8-ribityllumazine synthase</fullName>
        <shortName evidence="7">DMRL synthase</shortName>
        <shortName evidence="7">LS</shortName>
        <shortName evidence="7">Lumazine synthase</shortName>
        <ecNumber evidence="3 7">2.5.1.78</ecNumber>
    </recommendedName>
</protein>
<dbReference type="SUPFAM" id="SSF52121">
    <property type="entry name" value="Lumazine synthase"/>
    <property type="match status" value="1"/>
</dbReference>
<comment type="catalytic activity">
    <reaction evidence="6 7">
        <text>(2S)-2-hydroxy-3-oxobutyl phosphate + 5-amino-6-(D-ribitylamino)uracil = 6,7-dimethyl-8-(1-D-ribityl)lumazine + phosphate + 2 H2O + H(+)</text>
        <dbReference type="Rhea" id="RHEA:26152"/>
        <dbReference type="ChEBI" id="CHEBI:15377"/>
        <dbReference type="ChEBI" id="CHEBI:15378"/>
        <dbReference type="ChEBI" id="CHEBI:15934"/>
        <dbReference type="ChEBI" id="CHEBI:43474"/>
        <dbReference type="ChEBI" id="CHEBI:58201"/>
        <dbReference type="ChEBI" id="CHEBI:58830"/>
        <dbReference type="EC" id="2.5.1.78"/>
    </reaction>
</comment>
<evidence type="ECO:0000256" key="4">
    <source>
        <dbReference type="ARBA" id="ARBA00022619"/>
    </source>
</evidence>
<dbReference type="CDD" id="cd09209">
    <property type="entry name" value="Lumazine_synthase-I"/>
    <property type="match status" value="1"/>
</dbReference>
<dbReference type="PANTHER" id="PTHR21058:SF0">
    <property type="entry name" value="6,7-DIMETHYL-8-RIBITYLLUMAZINE SYNTHASE"/>
    <property type="match status" value="1"/>
</dbReference>
<comment type="similarity">
    <text evidence="2 7">Belongs to the DMRL synthase family.</text>
</comment>
<organism evidence="8 9">
    <name type="scientific">Tepidiforma flava</name>
    <dbReference type="NCBI Taxonomy" id="3004094"/>
    <lineage>
        <taxon>Bacteria</taxon>
        <taxon>Bacillati</taxon>
        <taxon>Chloroflexota</taxon>
        <taxon>Tepidiformia</taxon>
        <taxon>Tepidiformales</taxon>
        <taxon>Tepidiformaceae</taxon>
        <taxon>Tepidiforma</taxon>
    </lineage>
</organism>
<dbReference type="Gene3D" id="3.40.50.960">
    <property type="entry name" value="Lumazine/riboflavin synthase"/>
    <property type="match status" value="1"/>
</dbReference>
<evidence type="ECO:0000256" key="1">
    <source>
        <dbReference type="ARBA" id="ARBA00004917"/>
    </source>
</evidence>
<comment type="function">
    <text evidence="7">Catalyzes the formation of 6,7-dimethyl-8-ribityllumazine by condensation of 5-amino-6-(D-ribitylamino)uracil with 3,4-dihydroxy-2-butanone 4-phosphate. This is the penultimate step in the biosynthesis of riboflavin.</text>
</comment>
<comment type="pathway">
    <text evidence="1 7">Cofactor biosynthesis; riboflavin biosynthesis; riboflavin from 2-hydroxy-3-oxobutyl phosphate and 5-amino-6-(D-ribitylamino)uracil: step 1/2.</text>
</comment>
<feature type="binding site" evidence="7">
    <location>
        <position position="114"/>
    </location>
    <ligand>
        <name>5-amino-6-(D-ribitylamino)uracil</name>
        <dbReference type="ChEBI" id="CHEBI:15934"/>
    </ligand>
</feature>
<gene>
    <name evidence="7 8" type="primary">ribH</name>
    <name evidence="8" type="ORF">O0235_02605</name>
</gene>
<dbReference type="NCBIfam" id="TIGR00114">
    <property type="entry name" value="lumazine-synth"/>
    <property type="match status" value="1"/>
</dbReference>
<evidence type="ECO:0000313" key="9">
    <source>
        <dbReference type="Proteomes" id="UP001212803"/>
    </source>
</evidence>
<evidence type="ECO:0000256" key="3">
    <source>
        <dbReference type="ARBA" id="ARBA00012664"/>
    </source>
</evidence>
<feature type="active site" description="Proton donor" evidence="7">
    <location>
        <position position="89"/>
    </location>
</feature>
<feature type="binding site" evidence="7">
    <location>
        <position position="128"/>
    </location>
    <ligand>
        <name>(2S)-2-hydroxy-3-oxobutyl phosphate</name>
        <dbReference type="ChEBI" id="CHEBI:58830"/>
    </ligand>
</feature>
<feature type="binding site" evidence="7">
    <location>
        <position position="23"/>
    </location>
    <ligand>
        <name>5-amino-6-(D-ribitylamino)uracil</name>
        <dbReference type="ChEBI" id="CHEBI:15934"/>
    </ligand>
</feature>
<dbReference type="InterPro" id="IPR034964">
    <property type="entry name" value="LS"/>
</dbReference>
<name>A0ABY7M8Y4_9CHLR</name>